<evidence type="ECO:0000313" key="2">
    <source>
        <dbReference type="Proteomes" id="UP001526201"/>
    </source>
</evidence>
<keyword evidence="2" id="KW-1185">Reference proteome</keyword>
<evidence type="ECO:0000313" key="1">
    <source>
        <dbReference type="EMBL" id="MCV7229827.1"/>
    </source>
</evidence>
<organism evidence="1 2">
    <name type="scientific">Mycolicibacterium komossense</name>
    <dbReference type="NCBI Taxonomy" id="1779"/>
    <lineage>
        <taxon>Bacteria</taxon>
        <taxon>Bacillati</taxon>
        <taxon>Actinomycetota</taxon>
        <taxon>Actinomycetes</taxon>
        <taxon>Mycobacteriales</taxon>
        <taxon>Mycobacteriaceae</taxon>
        <taxon>Mycolicibacterium</taxon>
    </lineage>
</organism>
<dbReference type="InterPro" id="IPR048000">
    <property type="entry name" value="TnsA-like"/>
</dbReference>
<dbReference type="RefSeq" id="WP_264071097.1">
    <property type="nucleotide sequence ID" value="NZ_JACKTY010000047.1"/>
</dbReference>
<gene>
    <name evidence="1" type="ORF">H7J73_27850</name>
</gene>
<proteinExistence type="predicted"/>
<comment type="caution">
    <text evidence="1">The sequence shown here is derived from an EMBL/GenBank/DDBJ whole genome shotgun (WGS) entry which is preliminary data.</text>
</comment>
<protein>
    <submittedName>
        <fullName evidence="1">TnsA-like heteromeric transposase endonuclease subunit</fullName>
    </submittedName>
</protein>
<sequence>MLNVVRVDVESAVVAFRPTAGEPRSVPARDAESTALFRAAPWRTFRSYLGQRHYSGTYWAATTRDHVVYESRLELANLVLADFNPGVRNIVAQPFLLTATVDDQKRRHIPDYFWDSVAGVVVVDVVRSERMTDPRIATLCRWTRVVMESIGWSYVVVNEPDFICRAWTLTRSIGCALWCPSS</sequence>
<dbReference type="NCBIfam" id="NF033179">
    <property type="entry name" value="TnsA_like_Actin"/>
    <property type="match status" value="1"/>
</dbReference>
<reference evidence="1 2" key="1">
    <citation type="journal article" date="2022" name="BMC Genomics">
        <title>Comparative genome analysis of mycobacteria focusing on tRNA and non-coding RNA.</title>
        <authorList>
            <person name="Behra P.R.K."/>
            <person name="Pettersson B.M.F."/>
            <person name="Ramesh M."/>
            <person name="Das S."/>
            <person name="Dasgupta S."/>
            <person name="Kirsebom L.A."/>
        </authorList>
    </citation>
    <scope>NUCLEOTIDE SEQUENCE [LARGE SCALE GENOMIC DNA]</scope>
    <source>
        <strain evidence="1 2">DSM 44078</strain>
    </source>
</reference>
<dbReference type="Proteomes" id="UP001526201">
    <property type="component" value="Unassembled WGS sequence"/>
</dbReference>
<accession>A0ABT3CKD5</accession>
<dbReference type="EMBL" id="JACKTY010000047">
    <property type="protein sequence ID" value="MCV7229827.1"/>
    <property type="molecule type" value="Genomic_DNA"/>
</dbReference>
<name>A0ABT3CKD5_9MYCO</name>